<dbReference type="RefSeq" id="XP_003295185.1">
    <property type="nucleotide sequence ID" value="XM_003295137.1"/>
</dbReference>
<sequence length="200" mass="23463">MESNLINWISNCNPQIIDILVTLSNNEIFICRKNLKKIIKSPKKLFKIDINFEKYSLLKKELESIDFYFNNRNNEIILIENYYEENFIKINPSIDSSIKLLIINNFNLNQKYVKVIFDNDCNKNTSINNNDNIKNNNNNKSNINSPVPNAFENNNILNIELVPKTTLCYFDKRIPFEIVHLLSTKEYSNLISSINSIYLV</sequence>
<name>F1A691_DICPU</name>
<proteinExistence type="predicted"/>
<evidence type="ECO:0000313" key="1">
    <source>
        <dbReference type="EMBL" id="EGC28287.1"/>
    </source>
</evidence>
<reference evidence="2" key="1">
    <citation type="journal article" date="2011" name="Genome Biol.">
        <title>Comparative genomics of the social amoebae Dictyostelium discoideum and Dictyostelium purpureum.</title>
        <authorList>
            <consortium name="US DOE Joint Genome Institute (JGI-PGF)"/>
            <person name="Sucgang R."/>
            <person name="Kuo A."/>
            <person name="Tian X."/>
            <person name="Salerno W."/>
            <person name="Parikh A."/>
            <person name="Feasley C.L."/>
            <person name="Dalin E."/>
            <person name="Tu H."/>
            <person name="Huang E."/>
            <person name="Barry K."/>
            <person name="Lindquist E."/>
            <person name="Shapiro H."/>
            <person name="Bruce D."/>
            <person name="Schmutz J."/>
            <person name="Salamov A."/>
            <person name="Fey P."/>
            <person name="Gaudet P."/>
            <person name="Anjard C."/>
            <person name="Babu M.M."/>
            <person name="Basu S."/>
            <person name="Bushmanova Y."/>
            <person name="van der Wel H."/>
            <person name="Katoh-Kurasawa M."/>
            <person name="Dinh C."/>
            <person name="Coutinho P.M."/>
            <person name="Saito T."/>
            <person name="Elias M."/>
            <person name="Schaap P."/>
            <person name="Kay R.R."/>
            <person name="Henrissat B."/>
            <person name="Eichinger L."/>
            <person name="Rivero F."/>
            <person name="Putnam N.H."/>
            <person name="West C.M."/>
            <person name="Loomis W.F."/>
            <person name="Chisholm R.L."/>
            <person name="Shaulsky G."/>
            <person name="Strassmann J.E."/>
            <person name="Queller D.C."/>
            <person name="Kuspa A."/>
            <person name="Grigoriev I.V."/>
        </authorList>
    </citation>
    <scope>NUCLEOTIDE SEQUENCE [LARGE SCALE GENOMIC DNA]</scope>
    <source>
        <strain evidence="2">QSDP1</strain>
    </source>
</reference>
<protein>
    <submittedName>
        <fullName evidence="1">Uncharacterized protein</fullName>
    </submittedName>
</protein>
<gene>
    <name evidence="1" type="ORF">DICPUDRAFT_85603</name>
</gene>
<dbReference type="VEuPathDB" id="AmoebaDB:DICPUDRAFT_85603"/>
<dbReference type="GeneID" id="10511292"/>
<dbReference type="OMA" id="INWISNC"/>
<organism evidence="1 2">
    <name type="scientific">Dictyostelium purpureum</name>
    <name type="common">Slime mold</name>
    <dbReference type="NCBI Taxonomy" id="5786"/>
    <lineage>
        <taxon>Eukaryota</taxon>
        <taxon>Amoebozoa</taxon>
        <taxon>Evosea</taxon>
        <taxon>Eumycetozoa</taxon>
        <taxon>Dictyostelia</taxon>
        <taxon>Dictyosteliales</taxon>
        <taxon>Dictyosteliaceae</taxon>
        <taxon>Dictyostelium</taxon>
    </lineage>
</organism>
<dbReference type="AlphaFoldDB" id="F1A691"/>
<evidence type="ECO:0000313" key="2">
    <source>
        <dbReference type="Proteomes" id="UP000001064"/>
    </source>
</evidence>
<dbReference type="KEGG" id="dpp:DICPUDRAFT_85603"/>
<dbReference type="EMBL" id="GL871699">
    <property type="protein sequence ID" value="EGC28287.1"/>
    <property type="molecule type" value="Genomic_DNA"/>
</dbReference>
<dbReference type="InParanoid" id="F1A691"/>
<dbReference type="Proteomes" id="UP000001064">
    <property type="component" value="Unassembled WGS sequence"/>
</dbReference>
<accession>F1A691</accession>
<keyword evidence="2" id="KW-1185">Reference proteome</keyword>